<gene>
    <name evidence="2" type="ORF">ESP57_05075</name>
</gene>
<name>A0A4V1QT99_9MICO</name>
<dbReference type="EMBL" id="SDPO01000001">
    <property type="protein sequence ID" value="RXZ51153.1"/>
    <property type="molecule type" value="Genomic_DNA"/>
</dbReference>
<dbReference type="RefSeq" id="WP_056010220.1">
    <property type="nucleotide sequence ID" value="NZ_SDPO01000001.1"/>
</dbReference>
<feature type="transmembrane region" description="Helical" evidence="1">
    <location>
        <begin position="82"/>
        <end position="99"/>
    </location>
</feature>
<organism evidence="2 3">
    <name type="scientific">Agromyces fucosus</name>
    <dbReference type="NCBI Taxonomy" id="41985"/>
    <lineage>
        <taxon>Bacteria</taxon>
        <taxon>Bacillati</taxon>
        <taxon>Actinomycetota</taxon>
        <taxon>Actinomycetes</taxon>
        <taxon>Micrococcales</taxon>
        <taxon>Microbacteriaceae</taxon>
        <taxon>Agromyces</taxon>
    </lineage>
</organism>
<protein>
    <submittedName>
        <fullName evidence="2">Uncharacterized protein</fullName>
    </submittedName>
</protein>
<keyword evidence="1" id="KW-0472">Membrane</keyword>
<keyword evidence="3" id="KW-1185">Reference proteome</keyword>
<feature type="transmembrane region" description="Helical" evidence="1">
    <location>
        <begin position="119"/>
        <end position="148"/>
    </location>
</feature>
<evidence type="ECO:0000313" key="2">
    <source>
        <dbReference type="EMBL" id="RXZ51153.1"/>
    </source>
</evidence>
<feature type="transmembrane region" description="Helical" evidence="1">
    <location>
        <begin position="160"/>
        <end position="183"/>
    </location>
</feature>
<evidence type="ECO:0000313" key="3">
    <source>
        <dbReference type="Proteomes" id="UP000292935"/>
    </source>
</evidence>
<feature type="transmembrane region" description="Helical" evidence="1">
    <location>
        <begin position="12"/>
        <end position="37"/>
    </location>
</feature>
<proteinExistence type="predicted"/>
<dbReference type="OrthoDB" id="5124052at2"/>
<reference evidence="2 3" key="1">
    <citation type="submission" date="2019-01" db="EMBL/GenBank/DDBJ databases">
        <authorList>
            <person name="Li J."/>
        </authorList>
    </citation>
    <scope>NUCLEOTIDE SEQUENCE [LARGE SCALE GENOMIC DNA]</scope>
    <source>
        <strain evidence="2 3">CCUG 35506</strain>
    </source>
</reference>
<keyword evidence="1" id="KW-0812">Transmembrane</keyword>
<keyword evidence="1" id="KW-1133">Transmembrane helix</keyword>
<dbReference type="AlphaFoldDB" id="A0A4V1QT99"/>
<sequence>MSGHLRLTQQEADPIGAISASPIVTVGAILAFALAAVQTWSHWSEVGSPLAAGLALLLVAAAGTAAIIAAAPARAPFTNERLWIIVTLAVGGAIAEYVSTIGNNRQLYDDFGPTVIGMLILSLAPFCTWVSLAFAGVLSAAVVSILVAGASMYAASEAPVAALITLNSAPVLAMSAAAAGYSYGIVAETLAWQREANRAALQRDAELRAGIARSVQQSRVSVLGREVLPFLAGVMTAERISVADADRARELAEALRRALRAGIESTWLDDLAANIRLSRGVDTIIDDPTGAAAALTADQRSALTALISWLGDAARSRLIRVAFTGGSDGEGHGDIVLVSDSGASPPSRRELDRFVAVARAVALRADATLTRENVTVGLSYDID</sequence>
<evidence type="ECO:0000256" key="1">
    <source>
        <dbReference type="SAM" id="Phobius"/>
    </source>
</evidence>
<feature type="transmembrane region" description="Helical" evidence="1">
    <location>
        <begin position="49"/>
        <end position="70"/>
    </location>
</feature>
<comment type="caution">
    <text evidence="2">The sequence shown here is derived from an EMBL/GenBank/DDBJ whole genome shotgun (WGS) entry which is preliminary data.</text>
</comment>
<accession>A0A4V1QT99</accession>
<dbReference type="Proteomes" id="UP000292935">
    <property type="component" value="Unassembled WGS sequence"/>
</dbReference>